<dbReference type="AlphaFoldDB" id="W7YJK2"/>
<keyword evidence="2" id="KW-1185">Reference proteome</keyword>
<dbReference type="InterPro" id="IPR026838">
    <property type="entry name" value="YheC/D"/>
</dbReference>
<gene>
    <name evidence="1" type="ORF">JCM16418_2755</name>
</gene>
<sequence>MWISYVGILVNAAMHKGIPQRRTGQESITNYEEAARSFGLIPCFMRLQDIHLESGQCLAYVLNNNEYARIRLPIPRIIHNRALYFDKNSRHKIELMLGQGYRIFNAYNRYGKDEIHHVLCSDTQIAPHLPETINATSLSIKEMMRRYDDMIIKPCAGSVGKGLMRLRYKGSSWTLKFSRSGRAHDWHTLRLRRQQLPVILLRRMRSVPFIVQERINLAEYNKRPFDLRVSVQRGINGQWDITGMFAKVAASNAFVSNVAQGGSVFPVNVVLPSSLPNIPTGRIVADVRELSMRIVMKLERHLPMVADFGLDIGITSLGKPYFIECNGRDQRYGFHKAGMYETWKDSYRQPMAYARYLHNSQDYIDRVVNTL</sequence>
<dbReference type="eggNOG" id="COG0189">
    <property type="taxonomic scope" value="Bacteria"/>
</dbReference>
<evidence type="ECO:0000313" key="2">
    <source>
        <dbReference type="Proteomes" id="UP000019364"/>
    </source>
</evidence>
<dbReference type="STRING" id="1236976.JCM16418_2755"/>
<evidence type="ECO:0000313" key="1">
    <source>
        <dbReference type="EMBL" id="GAF08667.1"/>
    </source>
</evidence>
<proteinExistence type="predicted"/>
<dbReference type="RefSeq" id="WP_242403818.1">
    <property type="nucleotide sequence ID" value="NZ_BAVZ01000007.1"/>
</dbReference>
<protein>
    <recommendedName>
        <fullName evidence="3">ATP-grasp domain-containing protein</fullName>
    </recommendedName>
</protein>
<evidence type="ECO:0008006" key="3">
    <source>
        <dbReference type="Google" id="ProtNLM"/>
    </source>
</evidence>
<organism evidence="1 2">
    <name type="scientific">Paenibacillus pini JCM 16418</name>
    <dbReference type="NCBI Taxonomy" id="1236976"/>
    <lineage>
        <taxon>Bacteria</taxon>
        <taxon>Bacillati</taxon>
        <taxon>Bacillota</taxon>
        <taxon>Bacilli</taxon>
        <taxon>Bacillales</taxon>
        <taxon>Paenibacillaceae</taxon>
        <taxon>Paenibacillus</taxon>
    </lineage>
</organism>
<name>W7YJK2_9BACL</name>
<dbReference type="SUPFAM" id="SSF56059">
    <property type="entry name" value="Glutathione synthetase ATP-binding domain-like"/>
    <property type="match status" value="1"/>
</dbReference>
<comment type="caution">
    <text evidence="1">The sequence shown here is derived from an EMBL/GenBank/DDBJ whole genome shotgun (WGS) entry which is preliminary data.</text>
</comment>
<dbReference type="Pfam" id="PF14398">
    <property type="entry name" value="ATPgrasp_YheCD"/>
    <property type="match status" value="1"/>
</dbReference>
<dbReference type="Gene3D" id="3.30.470.20">
    <property type="entry name" value="ATP-grasp fold, B domain"/>
    <property type="match status" value="1"/>
</dbReference>
<dbReference type="Proteomes" id="UP000019364">
    <property type="component" value="Unassembled WGS sequence"/>
</dbReference>
<reference evidence="1 2" key="1">
    <citation type="journal article" date="2014" name="Genome Announc.">
        <title>Draft Genome Sequence of Paenibacillus pini JCM 16418T, Isolated from the Rhizosphere of Pine Tree.</title>
        <authorList>
            <person name="Yuki M."/>
            <person name="Oshima K."/>
            <person name="Suda W."/>
            <person name="Oshida Y."/>
            <person name="Kitamura K."/>
            <person name="Iida Y."/>
            <person name="Hattori M."/>
            <person name="Ohkuma M."/>
        </authorList>
    </citation>
    <scope>NUCLEOTIDE SEQUENCE [LARGE SCALE GENOMIC DNA]</scope>
    <source>
        <strain evidence="1 2">JCM 16418</strain>
    </source>
</reference>
<accession>W7YJK2</accession>
<dbReference type="EMBL" id="BAVZ01000007">
    <property type="protein sequence ID" value="GAF08667.1"/>
    <property type="molecule type" value="Genomic_DNA"/>
</dbReference>